<dbReference type="Gene3D" id="3.30.230.70">
    <property type="entry name" value="GHMP Kinase, N-terminal domain"/>
    <property type="match status" value="2"/>
</dbReference>
<keyword evidence="16" id="KW-0007">Acetylation</keyword>
<dbReference type="AlphaFoldDB" id="A0A7K7V8V3"/>
<dbReference type="GO" id="GO:0004654">
    <property type="term" value="F:polyribonucleotide nucleotidyltransferase activity"/>
    <property type="evidence" value="ECO:0007669"/>
    <property type="project" value="UniProtKB-EC"/>
</dbReference>
<dbReference type="Pfam" id="PF03725">
    <property type="entry name" value="RNase_PH_C"/>
    <property type="match status" value="1"/>
</dbReference>
<dbReference type="CDD" id="cd11363">
    <property type="entry name" value="RNase_PH_PNPase_1"/>
    <property type="match status" value="1"/>
</dbReference>
<evidence type="ECO:0000256" key="16">
    <source>
        <dbReference type="ARBA" id="ARBA00022990"/>
    </source>
</evidence>
<dbReference type="OrthoDB" id="437922at2759"/>
<sequence>AAARKPAMAAAGGRAALGVLAVGAVSGGAGARRGAAGRWRRRMLLPSLPGGWLLWRAPARGAAGRAAPSCAVTVDVGGSRKMQLSSGKLARFADGSAVVQLGDTAVMVTAVSKTKPSPSQFMPLVVDYRQKAAAAGRIPTNYLRRELGSTDKEILTSRVIDRSIRPLFPLGYFYDTQILCNLLAVDGVNDPDILAINGASAALALSDIPWNGPIGAVRVGLVDGETIINPTRKELSSSTLNLVVAGAPHNQVVMLEATAENILQQDFCHAVKVGVKHTQQIIQGIQQLVKEQGIVKRTVQKLFVAPEEIVECAKKLAFNKIYAVFTDTNHDKVSRDEAINKIRLETEEYLKEKFPEAEPYEIMESFNMVSKDIFRNLIINEYRRCDGRDLTSIRDIRCEVNMFKMLHGSALFQRGQTQVLCTVTFDSLESSVKSDLISTAVSGVKDKNFMLHYEFPPYATNEIGKVTGVNRRELGHGALAERALKPVIPQNFPFTIRVTSEVLESNGSSSMASACGGSLALMDAGVPVSSAVAGVAIGLVTKSNPEKNGDLEDYRLLTDILGIEDYYGDMDFKMAGTSKGITALQVDLKLPGIPIKIVMEAIQQATAAKREILQIMNETLAKPRPNRKENGPVVETIHVPLSKRLRFVGPGAYNLKKLQAQTGVTLSQIDEETYSVFAPTPGAMHEAREFIREICKDDQEINLEFGAVYTATITEIRDSGVMVKLYPNMTPVLLHNSQLDQRKIKHPSALGLEVGQEIQVKYFGRDPTDGRMRLSRKVLQSPATTMLKTLTDKNSIVMGGTVPQSPSSSQ</sequence>
<evidence type="ECO:0000256" key="12">
    <source>
        <dbReference type="ARBA" id="ARBA00022801"/>
    </source>
</evidence>
<dbReference type="GO" id="GO:0003723">
    <property type="term" value="F:RNA binding"/>
    <property type="evidence" value="ECO:0007669"/>
    <property type="project" value="UniProtKB-KW"/>
</dbReference>
<name>A0A7K7V8V3_EUDEL</name>
<keyword evidence="11" id="KW-0540">Nuclease</keyword>
<dbReference type="GO" id="GO:0000175">
    <property type="term" value="F:3'-5'-RNA exonuclease activity"/>
    <property type="evidence" value="ECO:0007669"/>
    <property type="project" value="TreeGrafter"/>
</dbReference>
<dbReference type="InterPro" id="IPR015848">
    <property type="entry name" value="PNPase_PH_RNA-bd_bac/org-type"/>
</dbReference>
<dbReference type="InterPro" id="IPR001247">
    <property type="entry name" value="ExoRNase_PH_dom1"/>
</dbReference>
<dbReference type="CDD" id="cd09033">
    <property type="entry name" value="KH-I_PNPT1"/>
    <property type="match status" value="1"/>
</dbReference>
<dbReference type="InterPro" id="IPR036456">
    <property type="entry name" value="PNPase_PH_RNA-bd_sf"/>
</dbReference>
<evidence type="ECO:0000256" key="7">
    <source>
        <dbReference type="ARBA" id="ARBA00022553"/>
    </source>
</evidence>
<evidence type="ECO:0000256" key="11">
    <source>
        <dbReference type="ARBA" id="ARBA00022722"/>
    </source>
</evidence>
<keyword evidence="7" id="KW-0597">Phosphoprotein</keyword>
<keyword evidence="12" id="KW-0378">Hydrolase</keyword>
<feature type="non-terminal residue" evidence="24">
    <location>
        <position position="810"/>
    </location>
</feature>
<dbReference type="FunFam" id="2.40.50.140:FF:000113">
    <property type="entry name" value="polyribonucleotide nucleotidyltransferase 1, mitochondrial"/>
    <property type="match status" value="1"/>
</dbReference>
<keyword evidence="9 24" id="KW-0808">Transferase</keyword>
<dbReference type="NCBIfam" id="TIGR03591">
    <property type="entry name" value="polynuc_phos"/>
    <property type="match status" value="1"/>
</dbReference>
<dbReference type="InterPro" id="IPR036612">
    <property type="entry name" value="KH_dom_type_1_sf"/>
</dbReference>
<dbReference type="PANTHER" id="PTHR11252:SF0">
    <property type="entry name" value="POLYRIBONUCLEOTIDE NUCLEOTIDYLTRANSFERASE 1, MITOCHONDRIAL"/>
    <property type="match status" value="1"/>
</dbReference>
<dbReference type="FunFam" id="3.30.230.70:FF:000032">
    <property type="entry name" value="Polyribonucleotide nucleotidyltransferase 1"/>
    <property type="match status" value="1"/>
</dbReference>
<dbReference type="FunFam" id="3.30.230.70:FF:000008">
    <property type="entry name" value="polyribonucleotide nucleotidyltransferase 1, mitochondrial"/>
    <property type="match status" value="1"/>
</dbReference>
<evidence type="ECO:0000256" key="6">
    <source>
        <dbReference type="ARBA" id="ARBA00022490"/>
    </source>
</evidence>
<dbReference type="InterPro" id="IPR012340">
    <property type="entry name" value="NA-bd_OB-fold"/>
</dbReference>
<keyword evidence="14" id="KW-0694">RNA-binding</keyword>
<evidence type="ECO:0000256" key="3">
    <source>
        <dbReference type="ARBA" id="ARBA00007404"/>
    </source>
</evidence>
<dbReference type="PANTHER" id="PTHR11252">
    <property type="entry name" value="POLYRIBONUCLEOTIDE NUCLEOTIDYLTRANSFERASE"/>
    <property type="match status" value="1"/>
</dbReference>
<keyword evidence="10" id="KW-0548">Nucleotidyltransferase</keyword>
<keyword evidence="6" id="KW-0963">Cytoplasm</keyword>
<proteinExistence type="inferred from homology"/>
<dbReference type="Gene3D" id="2.40.50.140">
    <property type="entry name" value="Nucleic acid-binding proteins"/>
    <property type="match status" value="1"/>
</dbReference>
<dbReference type="PROSITE" id="PS50126">
    <property type="entry name" value="S1"/>
    <property type="match status" value="1"/>
</dbReference>
<dbReference type="FunFam" id="3.30.1370.10:FF:000044">
    <property type="entry name" value="Polyribonucleotide nucleotidyltransferase 1, mitochondrial"/>
    <property type="match status" value="1"/>
</dbReference>
<keyword evidence="18" id="KW-0472">Membrane</keyword>
<evidence type="ECO:0000256" key="17">
    <source>
        <dbReference type="ARBA" id="ARBA00023128"/>
    </source>
</evidence>
<evidence type="ECO:0000256" key="1">
    <source>
        <dbReference type="ARBA" id="ARBA00004305"/>
    </source>
</evidence>
<dbReference type="Pfam" id="PF00575">
    <property type="entry name" value="S1"/>
    <property type="match status" value="1"/>
</dbReference>
<dbReference type="InterPro" id="IPR027408">
    <property type="entry name" value="PNPase/RNase_PH_dom_sf"/>
</dbReference>
<dbReference type="FunFam" id="1.10.10.400:FF:000001">
    <property type="entry name" value="Polyribonucleotide nucleotidyltransferase 1, mitochondrial"/>
    <property type="match status" value="1"/>
</dbReference>
<evidence type="ECO:0000256" key="18">
    <source>
        <dbReference type="ARBA" id="ARBA00023136"/>
    </source>
</evidence>
<evidence type="ECO:0000256" key="19">
    <source>
        <dbReference type="ARBA" id="ARBA00031451"/>
    </source>
</evidence>
<dbReference type="CDD" id="cd11364">
    <property type="entry name" value="RNase_PH_PNPase_2"/>
    <property type="match status" value="1"/>
</dbReference>
<dbReference type="SUPFAM" id="SSF46915">
    <property type="entry name" value="Polynucleotide phosphorylase/guanosine pentaphosphate synthase (PNPase/GPSI), domain 3"/>
    <property type="match status" value="1"/>
</dbReference>
<dbReference type="PIRSF" id="PIRSF005499">
    <property type="entry name" value="PNPase"/>
    <property type="match status" value="1"/>
</dbReference>
<dbReference type="InterPro" id="IPR003029">
    <property type="entry name" value="S1_domain"/>
</dbReference>
<evidence type="ECO:0000256" key="13">
    <source>
        <dbReference type="ARBA" id="ARBA00022839"/>
    </source>
</evidence>
<comment type="subunit">
    <text evidence="21">Homotrimer; in free form. Homooligomer. Component of the mitochondrial degradosome (mtEXO) complex which is a heteropentamer containing 2 copies of SUPV3L1 and 3 copies of PNPT1. As part of the mitochondrial degradosome complex, interacts with GRSF1 in an RNA-dependent manner; the interaction enhances the activity of the complex. Interacts with TCL1A; the interaction has no effect on PNPT1 exonuclease activity.</text>
</comment>
<evidence type="ECO:0000256" key="5">
    <source>
        <dbReference type="ARBA" id="ARBA00022448"/>
    </source>
</evidence>
<evidence type="ECO:0000256" key="2">
    <source>
        <dbReference type="ARBA" id="ARBA00004496"/>
    </source>
</evidence>
<evidence type="ECO:0000313" key="25">
    <source>
        <dbReference type="Proteomes" id="UP000533954"/>
    </source>
</evidence>
<evidence type="ECO:0000313" key="24">
    <source>
        <dbReference type="EMBL" id="NXA37825.1"/>
    </source>
</evidence>
<dbReference type="NCBIfam" id="NF008805">
    <property type="entry name" value="PRK11824.1"/>
    <property type="match status" value="1"/>
</dbReference>
<organism evidence="24 25">
    <name type="scientific">Eudromia elegans</name>
    <name type="common">Elegant crested-tinamou</name>
    <dbReference type="NCBI Taxonomy" id="8805"/>
    <lineage>
        <taxon>Eukaryota</taxon>
        <taxon>Metazoa</taxon>
        <taxon>Chordata</taxon>
        <taxon>Craniata</taxon>
        <taxon>Vertebrata</taxon>
        <taxon>Euteleostomi</taxon>
        <taxon>Archelosauria</taxon>
        <taxon>Archosauria</taxon>
        <taxon>Dinosauria</taxon>
        <taxon>Saurischia</taxon>
        <taxon>Theropoda</taxon>
        <taxon>Coelurosauria</taxon>
        <taxon>Aves</taxon>
        <taxon>Palaeognathae</taxon>
        <taxon>Tinamiformes</taxon>
        <taxon>Tinamidae</taxon>
        <taxon>Eudromia</taxon>
    </lineage>
</organism>
<evidence type="ECO:0000256" key="9">
    <source>
        <dbReference type="ARBA" id="ARBA00022679"/>
    </source>
</evidence>
<dbReference type="EC" id="2.7.7.8" evidence="4"/>
<dbReference type="Pfam" id="PF03726">
    <property type="entry name" value="PNPase"/>
    <property type="match status" value="1"/>
</dbReference>
<keyword evidence="25" id="KW-1185">Reference proteome</keyword>
<dbReference type="EMBL" id="VZSX01000067">
    <property type="protein sequence ID" value="NXA37825.1"/>
    <property type="molecule type" value="Genomic_DNA"/>
</dbReference>
<dbReference type="GO" id="GO:0000958">
    <property type="term" value="P:mitochondrial mRNA catabolic process"/>
    <property type="evidence" value="ECO:0007669"/>
    <property type="project" value="TreeGrafter"/>
</dbReference>
<comment type="similarity">
    <text evidence="3">Belongs to the polyribonucleotide nucleotidyltransferase family.</text>
</comment>
<dbReference type="Pfam" id="PF01138">
    <property type="entry name" value="RNase_PH"/>
    <property type="match status" value="2"/>
</dbReference>
<dbReference type="Proteomes" id="UP000533954">
    <property type="component" value="Unassembled WGS sequence"/>
</dbReference>
<evidence type="ECO:0000256" key="22">
    <source>
        <dbReference type="ARBA" id="ARBA00072100"/>
    </source>
</evidence>
<dbReference type="InterPro" id="IPR015847">
    <property type="entry name" value="ExoRNase_PH_dom2"/>
</dbReference>
<protein>
    <recommendedName>
        <fullName evidence="22">Polyribonucleotide nucleotidyltransferase 1, mitochondrial</fullName>
        <ecNumber evidence="4">2.7.7.8</ecNumber>
    </recommendedName>
    <alternativeName>
        <fullName evidence="19">Polynucleotide phosphorylase 1</fullName>
    </alternativeName>
</protein>
<dbReference type="Gene3D" id="1.10.10.400">
    <property type="entry name" value="Polyribonucleotide nucleotidyltransferase, RNA-binding domain"/>
    <property type="match status" value="1"/>
</dbReference>
<dbReference type="GO" id="GO:0005759">
    <property type="term" value="C:mitochondrial matrix"/>
    <property type="evidence" value="ECO:0007669"/>
    <property type="project" value="UniProtKB-SubCell"/>
</dbReference>
<dbReference type="GO" id="GO:0000965">
    <property type="term" value="P:mitochondrial RNA 3'-end processing"/>
    <property type="evidence" value="ECO:0007669"/>
    <property type="project" value="TreeGrafter"/>
</dbReference>
<accession>A0A7K7V8V3</accession>
<dbReference type="SMART" id="SM00316">
    <property type="entry name" value="S1"/>
    <property type="match status" value="1"/>
</dbReference>
<feature type="domain" description="S1 motif" evidence="23">
    <location>
        <begin position="706"/>
        <end position="777"/>
    </location>
</feature>
<keyword evidence="17" id="KW-0496">Mitochondrion</keyword>
<comment type="caution">
    <text evidence="24">The sequence shown here is derived from an EMBL/GenBank/DDBJ whole genome shotgun (WGS) entry which is preliminary data.</text>
</comment>
<feature type="non-terminal residue" evidence="24">
    <location>
        <position position="1"/>
    </location>
</feature>
<dbReference type="SUPFAM" id="SSF54791">
    <property type="entry name" value="Eukaryotic type KH-domain (KH-domain type I)"/>
    <property type="match status" value="1"/>
</dbReference>
<keyword evidence="8" id="KW-0507">mRNA processing</keyword>
<keyword evidence="5" id="KW-0813">Transport</keyword>
<dbReference type="GO" id="GO:0006397">
    <property type="term" value="P:mRNA processing"/>
    <property type="evidence" value="ECO:0007669"/>
    <property type="project" value="UniProtKB-KW"/>
</dbReference>
<evidence type="ECO:0000256" key="4">
    <source>
        <dbReference type="ARBA" id="ARBA00012416"/>
    </source>
</evidence>
<dbReference type="GO" id="GO:0005829">
    <property type="term" value="C:cytosol"/>
    <property type="evidence" value="ECO:0007669"/>
    <property type="project" value="TreeGrafter"/>
</dbReference>
<evidence type="ECO:0000256" key="8">
    <source>
        <dbReference type="ARBA" id="ARBA00022664"/>
    </source>
</evidence>
<reference evidence="24 25" key="1">
    <citation type="submission" date="2019-09" db="EMBL/GenBank/DDBJ databases">
        <title>Bird 10,000 Genomes (B10K) Project - Family phase.</title>
        <authorList>
            <person name="Zhang G."/>
        </authorList>
    </citation>
    <scope>NUCLEOTIDE SEQUENCE [LARGE SCALE GENOMIC DNA]</scope>
    <source>
        <strain evidence="24">B10K-LSUMZ-16893</strain>
    </source>
</reference>
<dbReference type="SUPFAM" id="SSF54211">
    <property type="entry name" value="Ribosomal protein S5 domain 2-like"/>
    <property type="match status" value="2"/>
</dbReference>
<evidence type="ECO:0000256" key="20">
    <source>
        <dbReference type="ARBA" id="ARBA00060410"/>
    </source>
</evidence>
<dbReference type="InterPro" id="IPR036345">
    <property type="entry name" value="ExoRNase_PH_dom2_sf"/>
</dbReference>
<dbReference type="InterPro" id="IPR012162">
    <property type="entry name" value="PNPase"/>
</dbReference>
<dbReference type="Gene3D" id="3.30.1370.10">
    <property type="entry name" value="K Homology domain, type 1"/>
    <property type="match status" value="1"/>
</dbReference>
<keyword evidence="15" id="KW-0809">Transit peptide</keyword>
<gene>
    <name evidence="24" type="primary">Pnpt1</name>
    <name evidence="24" type="ORF">EUDELE_R13770</name>
</gene>
<dbReference type="SUPFAM" id="SSF55666">
    <property type="entry name" value="Ribonuclease PH domain 2-like"/>
    <property type="match status" value="2"/>
</dbReference>
<evidence type="ECO:0000256" key="15">
    <source>
        <dbReference type="ARBA" id="ARBA00022946"/>
    </source>
</evidence>
<keyword evidence="13" id="KW-0269">Exonuclease</keyword>
<dbReference type="GO" id="GO:0005758">
    <property type="term" value="C:mitochondrial intermembrane space"/>
    <property type="evidence" value="ECO:0007669"/>
    <property type="project" value="UniProtKB-SubCell"/>
</dbReference>
<dbReference type="InterPro" id="IPR020568">
    <property type="entry name" value="Ribosomal_Su5_D2-typ_SF"/>
</dbReference>
<dbReference type="SUPFAM" id="SSF50249">
    <property type="entry name" value="Nucleic acid-binding proteins"/>
    <property type="match status" value="1"/>
</dbReference>
<evidence type="ECO:0000256" key="14">
    <source>
        <dbReference type="ARBA" id="ARBA00022884"/>
    </source>
</evidence>
<evidence type="ECO:0000259" key="23">
    <source>
        <dbReference type="PROSITE" id="PS50126"/>
    </source>
</evidence>
<evidence type="ECO:0000256" key="10">
    <source>
        <dbReference type="ARBA" id="ARBA00022695"/>
    </source>
</evidence>
<comment type="subcellular location">
    <subcellularLocation>
        <location evidence="2">Cytoplasm</location>
    </subcellularLocation>
    <subcellularLocation>
        <location evidence="20">Mitochondrion intermembrane space</location>
        <topology evidence="20">Peripheral membrane protein</topology>
    </subcellularLocation>
    <subcellularLocation>
        <location evidence="1">Mitochondrion matrix</location>
    </subcellularLocation>
</comment>
<evidence type="ECO:0000256" key="21">
    <source>
        <dbReference type="ARBA" id="ARBA00064869"/>
    </source>
</evidence>